<dbReference type="Gene3D" id="3.30.40.10">
    <property type="entry name" value="Zinc/RING finger domain, C3HC4 (zinc finger)"/>
    <property type="match status" value="2"/>
</dbReference>
<feature type="domain" description="FYVE-type" evidence="9">
    <location>
        <begin position="30"/>
        <end position="90"/>
    </location>
</feature>
<dbReference type="EMBL" id="CAJVPI010000262">
    <property type="protein sequence ID" value="CAG8509850.1"/>
    <property type="molecule type" value="Genomic_DNA"/>
</dbReference>
<keyword evidence="4" id="KW-0862">Zinc</keyword>
<name>A0A9N8ZXI4_9GLOM</name>
<dbReference type="PROSITE" id="PS50089">
    <property type="entry name" value="ZF_RING_2"/>
    <property type="match status" value="1"/>
</dbReference>
<evidence type="ECO:0000256" key="6">
    <source>
        <dbReference type="SAM" id="Coils"/>
    </source>
</evidence>
<gene>
    <name evidence="10" type="ORF">PBRASI_LOCUS3053</name>
</gene>
<evidence type="ECO:0000256" key="5">
    <source>
        <dbReference type="PROSITE-ProRule" id="PRU00175"/>
    </source>
</evidence>
<feature type="domain" description="RING-type" evidence="8">
    <location>
        <begin position="413"/>
        <end position="452"/>
    </location>
</feature>
<dbReference type="Pfam" id="PF01363">
    <property type="entry name" value="FYVE"/>
    <property type="match status" value="1"/>
</dbReference>
<dbReference type="SMART" id="SM00064">
    <property type="entry name" value="FYVE"/>
    <property type="match status" value="1"/>
</dbReference>
<evidence type="ECO:0000259" key="8">
    <source>
        <dbReference type="PROSITE" id="PS50089"/>
    </source>
</evidence>
<dbReference type="SUPFAM" id="SSF57903">
    <property type="entry name" value="FYVE/PHD zinc finger"/>
    <property type="match status" value="1"/>
</dbReference>
<feature type="region of interest" description="Disordered" evidence="7">
    <location>
        <begin position="155"/>
        <end position="346"/>
    </location>
</feature>
<comment type="caution">
    <text evidence="10">The sequence shown here is derived from an EMBL/GenBank/DDBJ whole genome shotgun (WGS) entry which is preliminary data.</text>
</comment>
<evidence type="ECO:0000313" key="10">
    <source>
        <dbReference type="EMBL" id="CAG8509850.1"/>
    </source>
</evidence>
<dbReference type="InterPro" id="IPR036361">
    <property type="entry name" value="SAP_dom_sf"/>
</dbReference>
<dbReference type="OrthoDB" id="3045089at2759"/>
<dbReference type="PANTHER" id="PTHR14879">
    <property type="entry name" value="CASPASE REGULATOR, RING FINGER DOMAIN-CONTAINING"/>
    <property type="match status" value="1"/>
</dbReference>
<dbReference type="SMART" id="SM00184">
    <property type="entry name" value="RING"/>
    <property type="match status" value="1"/>
</dbReference>
<sequence length="464" mass="51167">MDANIFDEYPGPGTTFHAPLAHSIPKLNSLSEAKHCTRCGRKFSFLRPKYHCRNCGYVCCSRCSENRVELSKFGYFSPVRVCDLCFNYLKISKLARSQLATLPSRVLSDYVKAFNLPTNNIIEKDDLVSVIISQRPLGEQQEIYYREHIPVAEPTVSADSAPSAEENSGNNNRPRTQQSTSGRGRRNQSRRPNSPTSGLNGSNGRRTSSSASASAGARAAYPPRRPSHYSQQRQSSSQSQSPASSFVLPPIRSSSTTTYSTFYSTPMTTTFSDSSNDSNTPRTDGYTSSSGRSHTVRTQSTTRTTTQASSHPSAAFAANRRTQQTRPGGTGSGQTQRKTAHDGPPSIYTIIKNKIEVHKLSPKALKDILKDNGVDYTGIVEKSELIQKVERLIENAKKEMATDVDKLSDDALCKICCDAPQNCVILDCGHMSTCMDCGKKLQESRNECPICRETIVKLLRVFRS</sequence>
<dbReference type="CDD" id="cd16500">
    <property type="entry name" value="RING-HC_CARP"/>
    <property type="match status" value="1"/>
</dbReference>
<protein>
    <submittedName>
        <fullName evidence="10">8208_t:CDS:1</fullName>
    </submittedName>
</protein>
<evidence type="ECO:0000256" key="2">
    <source>
        <dbReference type="ARBA" id="ARBA00022723"/>
    </source>
</evidence>
<dbReference type="AlphaFoldDB" id="A0A9N8ZXI4"/>
<reference evidence="10" key="1">
    <citation type="submission" date="2021-06" db="EMBL/GenBank/DDBJ databases">
        <authorList>
            <person name="Kallberg Y."/>
            <person name="Tangrot J."/>
            <person name="Rosling A."/>
        </authorList>
    </citation>
    <scope>NUCLEOTIDE SEQUENCE</scope>
    <source>
        <strain evidence="10">BR232B</strain>
    </source>
</reference>
<dbReference type="InterPro" id="IPR013083">
    <property type="entry name" value="Znf_RING/FYVE/PHD"/>
</dbReference>
<dbReference type="GO" id="GO:0005886">
    <property type="term" value="C:plasma membrane"/>
    <property type="evidence" value="ECO:0007669"/>
    <property type="project" value="UniProtKB-SubCell"/>
</dbReference>
<keyword evidence="11" id="KW-1185">Reference proteome</keyword>
<feature type="compositionally biased region" description="Polar residues" evidence="7">
    <location>
        <begin position="281"/>
        <end position="291"/>
    </location>
</feature>
<dbReference type="SUPFAM" id="SSF57850">
    <property type="entry name" value="RING/U-box"/>
    <property type="match status" value="1"/>
</dbReference>
<organism evidence="10 11">
    <name type="scientific">Paraglomus brasilianum</name>
    <dbReference type="NCBI Taxonomy" id="144538"/>
    <lineage>
        <taxon>Eukaryota</taxon>
        <taxon>Fungi</taxon>
        <taxon>Fungi incertae sedis</taxon>
        <taxon>Mucoromycota</taxon>
        <taxon>Glomeromycotina</taxon>
        <taxon>Glomeromycetes</taxon>
        <taxon>Paraglomerales</taxon>
        <taxon>Paraglomeraceae</taxon>
        <taxon>Paraglomus</taxon>
    </lineage>
</organism>
<feature type="compositionally biased region" description="Low complexity" evidence="7">
    <location>
        <begin position="202"/>
        <end position="245"/>
    </location>
</feature>
<dbReference type="PANTHER" id="PTHR14879:SF5">
    <property type="entry name" value="RING-TYPE DOMAIN-CONTAINING PROTEIN"/>
    <property type="match status" value="1"/>
</dbReference>
<dbReference type="InterPro" id="IPR017455">
    <property type="entry name" value="Znf_FYVE-rel"/>
</dbReference>
<evidence type="ECO:0000256" key="4">
    <source>
        <dbReference type="ARBA" id="ARBA00022833"/>
    </source>
</evidence>
<feature type="compositionally biased region" description="Polar residues" evidence="7">
    <location>
        <begin position="320"/>
        <end position="337"/>
    </location>
</feature>
<keyword evidence="3 5" id="KW-0863">Zinc-finger</keyword>
<dbReference type="Pfam" id="PF22968">
    <property type="entry name" value="RNF34L-like_3rd"/>
    <property type="match status" value="1"/>
</dbReference>
<accession>A0A9N8ZXI4</accession>
<keyword evidence="6" id="KW-0175">Coiled coil</keyword>
<dbReference type="InterPro" id="IPR051728">
    <property type="entry name" value="RING-FYVE_E3_ubiquitin-ligase"/>
</dbReference>
<comment type="subcellular location">
    <subcellularLocation>
        <location evidence="1">Cell membrane</location>
        <topology evidence="1">Peripheral membrane protein</topology>
    </subcellularLocation>
</comment>
<dbReference type="Proteomes" id="UP000789739">
    <property type="component" value="Unassembled WGS sequence"/>
</dbReference>
<dbReference type="InterPro" id="IPR001841">
    <property type="entry name" value="Znf_RING"/>
</dbReference>
<feature type="coiled-coil region" evidence="6">
    <location>
        <begin position="379"/>
        <end position="406"/>
    </location>
</feature>
<keyword evidence="2" id="KW-0479">Metal-binding</keyword>
<feature type="compositionally biased region" description="Polar residues" evidence="7">
    <location>
        <begin position="157"/>
        <end position="182"/>
    </location>
</feature>
<feature type="compositionally biased region" description="Low complexity" evidence="7">
    <location>
        <begin position="253"/>
        <end position="280"/>
    </location>
</feature>
<dbReference type="InterPro" id="IPR000306">
    <property type="entry name" value="Znf_FYVE"/>
</dbReference>
<dbReference type="Pfam" id="PF13920">
    <property type="entry name" value="zf-C3HC4_3"/>
    <property type="match status" value="1"/>
</dbReference>
<feature type="compositionally biased region" description="Polar residues" evidence="7">
    <location>
        <begin position="190"/>
        <end position="200"/>
    </location>
</feature>
<dbReference type="PROSITE" id="PS50178">
    <property type="entry name" value="ZF_FYVE"/>
    <property type="match status" value="1"/>
</dbReference>
<proteinExistence type="predicted"/>
<dbReference type="InterPro" id="IPR055111">
    <property type="entry name" value="RNF34_RFFL_HeH"/>
</dbReference>
<evidence type="ECO:0000256" key="7">
    <source>
        <dbReference type="SAM" id="MobiDB-lite"/>
    </source>
</evidence>
<dbReference type="InterPro" id="IPR011011">
    <property type="entry name" value="Znf_FYVE_PHD"/>
</dbReference>
<evidence type="ECO:0000313" key="11">
    <source>
        <dbReference type="Proteomes" id="UP000789739"/>
    </source>
</evidence>
<evidence type="ECO:0000256" key="3">
    <source>
        <dbReference type="ARBA" id="ARBA00022771"/>
    </source>
</evidence>
<dbReference type="Gene3D" id="1.10.720.30">
    <property type="entry name" value="SAP domain"/>
    <property type="match status" value="1"/>
</dbReference>
<evidence type="ECO:0000259" key="9">
    <source>
        <dbReference type="PROSITE" id="PS50178"/>
    </source>
</evidence>
<dbReference type="GO" id="GO:0008270">
    <property type="term" value="F:zinc ion binding"/>
    <property type="evidence" value="ECO:0007669"/>
    <property type="project" value="UniProtKB-KW"/>
</dbReference>
<evidence type="ECO:0000256" key="1">
    <source>
        <dbReference type="ARBA" id="ARBA00004202"/>
    </source>
</evidence>
<feature type="compositionally biased region" description="Low complexity" evidence="7">
    <location>
        <begin position="292"/>
        <end position="311"/>
    </location>
</feature>